<accession>A0A1L5P520</accession>
<dbReference type="RefSeq" id="WP_155774441.1">
    <property type="nucleotide sequence ID" value="NZ_CP017241.1"/>
</dbReference>
<dbReference type="EMBL" id="CP017241">
    <property type="protein sequence ID" value="APO75236.1"/>
    <property type="molecule type" value="Genomic_DNA"/>
</dbReference>
<sequence length="247" mass="27894">MSASRPTMPIRLSTVKADEAADLVIKFKEWFGLEEIQRLVQDSARRTESFLLQYDHTPTPQGGIGEAEPWVQLEGVPLPELEETEDEVRLDLRLSGLRLKTFAEGVCRMIGILNETDALPKFANTYNDTSTNLAEWFMHERLMRAYLQNKASAPSPKLGDLMDLYLYDPKSQQGAVRAKIVQMVSVGLWDADPPVGARDWKIRAGPVATKFHLKVFVPVVEHFKQYLKGSQRSPEEEDDNDLSSDMG</sequence>
<proteinExistence type="predicted"/>
<feature type="compositionally biased region" description="Acidic residues" evidence="1">
    <location>
        <begin position="235"/>
        <end position="247"/>
    </location>
</feature>
<evidence type="ECO:0000256" key="1">
    <source>
        <dbReference type="SAM" id="MobiDB-lite"/>
    </source>
</evidence>
<evidence type="ECO:0000313" key="3">
    <source>
        <dbReference type="Proteomes" id="UP000185109"/>
    </source>
</evidence>
<gene>
    <name evidence="2" type="ORF">AM571_CH02427</name>
</gene>
<dbReference type="Proteomes" id="UP000185109">
    <property type="component" value="Chromosome"/>
</dbReference>
<protein>
    <submittedName>
        <fullName evidence="2">Uncharacterized protein</fullName>
    </submittedName>
</protein>
<evidence type="ECO:0000313" key="2">
    <source>
        <dbReference type="EMBL" id="APO75236.1"/>
    </source>
</evidence>
<reference evidence="2 3" key="1">
    <citation type="submission" date="2016-09" db="EMBL/GenBank/DDBJ databases">
        <title>The complete genome sequences of Rhizobium gallicum, symbiovars gallicum and phaseoli, symbionts associated to common bean (Phaseolus vulgaris).</title>
        <authorList>
            <person name="Bustos P."/>
            <person name="Santamaria R.I."/>
            <person name="Perez-Carrascal O.M."/>
            <person name="Juarez S."/>
            <person name="Lozano L."/>
            <person name="Martinez-Flores I."/>
            <person name="Martinez-Romero E."/>
            <person name="Cevallos M."/>
            <person name="Romero D."/>
            <person name="Davila G."/>
            <person name="Gonzalez V."/>
        </authorList>
    </citation>
    <scope>NUCLEOTIDE SEQUENCE [LARGE SCALE GENOMIC DNA]</scope>
    <source>
        <strain evidence="2 3">8C-3</strain>
    </source>
</reference>
<dbReference type="AlphaFoldDB" id="A0A1L5P520"/>
<name>A0A1L5P520_RHIET</name>
<organism evidence="2 3">
    <name type="scientific">Rhizobium etli 8C-3</name>
    <dbReference type="NCBI Taxonomy" id="538025"/>
    <lineage>
        <taxon>Bacteria</taxon>
        <taxon>Pseudomonadati</taxon>
        <taxon>Pseudomonadota</taxon>
        <taxon>Alphaproteobacteria</taxon>
        <taxon>Hyphomicrobiales</taxon>
        <taxon>Rhizobiaceae</taxon>
        <taxon>Rhizobium/Agrobacterium group</taxon>
        <taxon>Rhizobium</taxon>
    </lineage>
</organism>
<feature type="region of interest" description="Disordered" evidence="1">
    <location>
        <begin position="228"/>
        <end position="247"/>
    </location>
</feature>